<dbReference type="Gene3D" id="2.40.170.20">
    <property type="entry name" value="TonB-dependent receptor, beta-barrel domain"/>
    <property type="match status" value="1"/>
</dbReference>
<name>A0A1H4T7C2_9FLAO</name>
<dbReference type="Proteomes" id="UP000183038">
    <property type="component" value="Unassembled WGS sequence"/>
</dbReference>
<dbReference type="InterPro" id="IPR008969">
    <property type="entry name" value="CarboxyPept-like_regulatory"/>
</dbReference>
<keyword evidence="3 10" id="KW-1134">Transmembrane beta strand</keyword>
<evidence type="ECO:0000256" key="4">
    <source>
        <dbReference type="ARBA" id="ARBA00022692"/>
    </source>
</evidence>
<dbReference type="SUPFAM" id="SSF49464">
    <property type="entry name" value="Carboxypeptidase regulatory domain-like"/>
    <property type="match status" value="1"/>
</dbReference>
<evidence type="ECO:0000313" key="14">
    <source>
        <dbReference type="EMBL" id="SEC52219.1"/>
    </source>
</evidence>
<keyword evidence="9 10" id="KW-0998">Cell outer membrane</keyword>
<keyword evidence="4 10" id="KW-0812">Transmembrane</keyword>
<dbReference type="Gene3D" id="2.170.130.10">
    <property type="entry name" value="TonB-dependent receptor, plug domain"/>
    <property type="match status" value="1"/>
</dbReference>
<keyword evidence="2 10" id="KW-0813">Transport</keyword>
<evidence type="ECO:0000259" key="12">
    <source>
        <dbReference type="Pfam" id="PF00593"/>
    </source>
</evidence>
<reference evidence="14 15" key="1">
    <citation type="submission" date="2016-10" db="EMBL/GenBank/DDBJ databases">
        <authorList>
            <person name="de Groot N.N."/>
        </authorList>
    </citation>
    <scope>NUCLEOTIDE SEQUENCE [LARGE SCALE GENOMIC DNA]</scope>
    <source>
        <strain evidence="14 15">MAR_2009_71</strain>
    </source>
</reference>
<feature type="domain" description="TonB-dependent receptor-like beta-barrel" evidence="12">
    <location>
        <begin position="289"/>
        <end position="759"/>
    </location>
</feature>
<gene>
    <name evidence="14" type="ORF">SAMN05192540_3380</name>
</gene>
<dbReference type="GO" id="GO:0009279">
    <property type="term" value="C:cell outer membrane"/>
    <property type="evidence" value="ECO:0007669"/>
    <property type="project" value="UniProtKB-SubCell"/>
</dbReference>
<comment type="similarity">
    <text evidence="10 11">Belongs to the TonB-dependent receptor family.</text>
</comment>
<evidence type="ECO:0000256" key="3">
    <source>
        <dbReference type="ARBA" id="ARBA00022452"/>
    </source>
</evidence>
<protein>
    <submittedName>
        <fullName evidence="14">TonB-dependent Receptor Plug Domain</fullName>
    </submittedName>
</protein>
<dbReference type="EMBL" id="FNTB01000001">
    <property type="protein sequence ID" value="SEC52219.1"/>
    <property type="molecule type" value="Genomic_DNA"/>
</dbReference>
<dbReference type="AlphaFoldDB" id="A0A1H4T7C2"/>
<dbReference type="Pfam" id="PF07715">
    <property type="entry name" value="Plug"/>
    <property type="match status" value="1"/>
</dbReference>
<sequence>MKVLLPILIILFLSLPHTIQGQQKYTLSGTISEVSSNETLIGVTVAIPELKTGVTTNEYGFYSITLPEGTYTVLISYLGFEDITQQITLTENRRKDFLLSEEAEQLEEVVVTENVEKMDIGKPQMSVNTLSVGTIKKIPVILGEADVIKSILLLPGVTNAGEGASGFNVRGGAADQNLILLDEAIIFNSSHLFGFFSVFNPDAIKDVKLYKGGIPARYGGRVSSVLDIFQKEGNSKEFKMNGGIGAVASRLLLEGPIKKDKAAFLIGGRASYAHLFLPLFDVDNTAYFYDLNTKFNYRLNEKNNIFLSGYFGRDVFGINDSFVNTYGNAVGNFRWNHLFSDKLFSNLSLIYSDYYYGLKLDFVGFNWNSGIRNFNLKYDLKHYATDKLQINYGINNVYYQFNPGKIEPSNSESGIIEEQLIEKYANEFAAYVDFEHRLSENLSVGYGLRFSHFMRLGQDELNVYANNNPVTYDPFLLIYQEADPIDVINPGRGTTLSHFSNFEPRASLSYTLNQSSSIKASYTRLAQYLHLLSNTSSPTPLDVWTPSGPFTKPQLLDQYAFGYFKNINDGDFSLETEVFYKDVQNRIDYIDGANLIANNAIEQVILNGEARAYGLEFLLRKNEGKLQGWLAYTLSKSEQRTPGRAPVIDNGRSNVETGINFGNWYNTPYDKTHDISLFLSYVLTDKWSFSGNFTYQTGQPTNYPVGQFEFQDLTVPYYGLRNSQRLPAYNRLDLSATLKPKKNKNRKLKGEWVFSLYNVYNRRNAASINFRQNDDTGVNEAVRTSIFGIVPAVTYNFNL</sequence>
<dbReference type="InterPro" id="IPR012910">
    <property type="entry name" value="Plug_dom"/>
</dbReference>
<dbReference type="GO" id="GO:0015344">
    <property type="term" value="F:siderophore uptake transmembrane transporter activity"/>
    <property type="evidence" value="ECO:0007669"/>
    <property type="project" value="TreeGrafter"/>
</dbReference>
<dbReference type="Pfam" id="PF13715">
    <property type="entry name" value="CarbopepD_reg_2"/>
    <property type="match status" value="1"/>
</dbReference>
<evidence type="ECO:0000256" key="7">
    <source>
        <dbReference type="ARBA" id="ARBA00023136"/>
    </source>
</evidence>
<dbReference type="InterPro" id="IPR000531">
    <property type="entry name" value="Beta-barrel_TonB"/>
</dbReference>
<evidence type="ECO:0000256" key="1">
    <source>
        <dbReference type="ARBA" id="ARBA00004571"/>
    </source>
</evidence>
<dbReference type="PROSITE" id="PS52016">
    <property type="entry name" value="TONB_DEPENDENT_REC_3"/>
    <property type="match status" value="1"/>
</dbReference>
<accession>A0A1H4T7C2</accession>
<organism evidence="14 15">
    <name type="scientific">Maribacter dokdonensis</name>
    <dbReference type="NCBI Taxonomy" id="320912"/>
    <lineage>
        <taxon>Bacteria</taxon>
        <taxon>Pseudomonadati</taxon>
        <taxon>Bacteroidota</taxon>
        <taxon>Flavobacteriia</taxon>
        <taxon>Flavobacteriales</taxon>
        <taxon>Flavobacteriaceae</taxon>
        <taxon>Maribacter</taxon>
    </lineage>
</organism>
<evidence type="ECO:0000256" key="10">
    <source>
        <dbReference type="PROSITE-ProRule" id="PRU01360"/>
    </source>
</evidence>
<proteinExistence type="inferred from homology"/>
<dbReference type="OrthoDB" id="9803050at2"/>
<dbReference type="RefSeq" id="WP_074674185.1">
    <property type="nucleotide sequence ID" value="NZ_FNTB01000001.1"/>
</dbReference>
<evidence type="ECO:0000256" key="9">
    <source>
        <dbReference type="ARBA" id="ARBA00023237"/>
    </source>
</evidence>
<dbReference type="InterPro" id="IPR036942">
    <property type="entry name" value="Beta-barrel_TonB_sf"/>
</dbReference>
<keyword evidence="6 11" id="KW-0798">TonB box</keyword>
<dbReference type="PANTHER" id="PTHR30069:SF29">
    <property type="entry name" value="HEMOGLOBIN AND HEMOGLOBIN-HAPTOGLOBIN-BINDING PROTEIN 1-RELATED"/>
    <property type="match status" value="1"/>
</dbReference>
<evidence type="ECO:0000256" key="2">
    <source>
        <dbReference type="ARBA" id="ARBA00022448"/>
    </source>
</evidence>
<evidence type="ECO:0000256" key="11">
    <source>
        <dbReference type="RuleBase" id="RU003357"/>
    </source>
</evidence>
<evidence type="ECO:0000259" key="13">
    <source>
        <dbReference type="Pfam" id="PF07715"/>
    </source>
</evidence>
<keyword evidence="7 10" id="KW-0472">Membrane</keyword>
<dbReference type="Pfam" id="PF00593">
    <property type="entry name" value="TonB_dep_Rec_b-barrel"/>
    <property type="match status" value="1"/>
</dbReference>
<evidence type="ECO:0000256" key="8">
    <source>
        <dbReference type="ARBA" id="ARBA00023170"/>
    </source>
</evidence>
<evidence type="ECO:0000313" key="15">
    <source>
        <dbReference type="Proteomes" id="UP000183038"/>
    </source>
</evidence>
<keyword evidence="8 14" id="KW-0675">Receptor</keyword>
<dbReference type="InterPro" id="IPR037066">
    <property type="entry name" value="Plug_dom_sf"/>
</dbReference>
<dbReference type="Gene3D" id="2.60.40.1120">
    <property type="entry name" value="Carboxypeptidase-like, regulatory domain"/>
    <property type="match status" value="1"/>
</dbReference>
<comment type="subcellular location">
    <subcellularLocation>
        <location evidence="1 10">Cell outer membrane</location>
        <topology evidence="1 10">Multi-pass membrane protein</topology>
    </subcellularLocation>
</comment>
<dbReference type="GO" id="GO:0044718">
    <property type="term" value="P:siderophore transmembrane transport"/>
    <property type="evidence" value="ECO:0007669"/>
    <property type="project" value="TreeGrafter"/>
</dbReference>
<dbReference type="PANTHER" id="PTHR30069">
    <property type="entry name" value="TONB-DEPENDENT OUTER MEMBRANE RECEPTOR"/>
    <property type="match status" value="1"/>
</dbReference>
<evidence type="ECO:0000256" key="6">
    <source>
        <dbReference type="ARBA" id="ARBA00023077"/>
    </source>
</evidence>
<keyword evidence="5" id="KW-0732">Signal</keyword>
<evidence type="ECO:0000256" key="5">
    <source>
        <dbReference type="ARBA" id="ARBA00022729"/>
    </source>
</evidence>
<dbReference type="InterPro" id="IPR039426">
    <property type="entry name" value="TonB-dep_rcpt-like"/>
</dbReference>
<feature type="domain" description="TonB-dependent receptor plug" evidence="13">
    <location>
        <begin position="146"/>
        <end position="221"/>
    </location>
</feature>
<dbReference type="SUPFAM" id="SSF56935">
    <property type="entry name" value="Porins"/>
    <property type="match status" value="1"/>
</dbReference>